<dbReference type="PANTHER" id="PTHR14453:SF107">
    <property type="entry name" value="POLY [ADP-RIBOSE] POLYMERASE"/>
    <property type="match status" value="1"/>
</dbReference>
<keyword evidence="2" id="KW-0328">Glycosyltransferase</keyword>
<dbReference type="SUPFAM" id="SSF52949">
    <property type="entry name" value="Macro domain-like"/>
    <property type="match status" value="2"/>
</dbReference>
<feature type="domain" description="Macro" evidence="6">
    <location>
        <begin position="1"/>
        <end position="171"/>
    </location>
</feature>
<comment type="subcellular location">
    <subcellularLocation>
        <location evidence="1">Nucleus</location>
    </subcellularLocation>
</comment>
<dbReference type="InterPro" id="IPR052056">
    <property type="entry name" value="Mono-ARTD/PARP"/>
</dbReference>
<dbReference type="PROSITE" id="PS51154">
    <property type="entry name" value="MACRO"/>
    <property type="match status" value="1"/>
</dbReference>
<dbReference type="GO" id="GO:0003714">
    <property type="term" value="F:transcription corepressor activity"/>
    <property type="evidence" value="ECO:0007669"/>
    <property type="project" value="TreeGrafter"/>
</dbReference>
<name>A0AAV2KQ78_KNICA</name>
<dbReference type="EMBL" id="OZ035841">
    <property type="protein sequence ID" value="CAL1591145.1"/>
    <property type="molecule type" value="Genomic_DNA"/>
</dbReference>
<dbReference type="GO" id="GO:1990404">
    <property type="term" value="F:NAD+-protein mono-ADP-ribosyltransferase activity"/>
    <property type="evidence" value="ECO:0007669"/>
    <property type="project" value="TreeGrafter"/>
</dbReference>
<evidence type="ECO:0000259" key="6">
    <source>
        <dbReference type="PROSITE" id="PS51154"/>
    </source>
</evidence>
<dbReference type="InterPro" id="IPR002589">
    <property type="entry name" value="Macro_dom"/>
</dbReference>
<dbReference type="AlphaFoldDB" id="A0AAV2KQ78"/>
<gene>
    <name evidence="7" type="ORF">KC01_LOCUS20553</name>
</gene>
<dbReference type="Pfam" id="PF01661">
    <property type="entry name" value="Macro"/>
    <property type="match status" value="1"/>
</dbReference>
<evidence type="ECO:0000313" key="8">
    <source>
        <dbReference type="Proteomes" id="UP001497482"/>
    </source>
</evidence>
<proteinExistence type="predicted"/>
<evidence type="ECO:0000256" key="5">
    <source>
        <dbReference type="ARBA" id="ARBA00023242"/>
    </source>
</evidence>
<evidence type="ECO:0000256" key="4">
    <source>
        <dbReference type="ARBA" id="ARBA00023027"/>
    </source>
</evidence>
<dbReference type="GO" id="GO:0070212">
    <property type="term" value="P:protein poly-ADP-ribosylation"/>
    <property type="evidence" value="ECO:0007669"/>
    <property type="project" value="TreeGrafter"/>
</dbReference>
<evidence type="ECO:0000256" key="3">
    <source>
        <dbReference type="ARBA" id="ARBA00022679"/>
    </source>
</evidence>
<evidence type="ECO:0000256" key="2">
    <source>
        <dbReference type="ARBA" id="ARBA00022676"/>
    </source>
</evidence>
<dbReference type="GO" id="GO:0010629">
    <property type="term" value="P:negative regulation of gene expression"/>
    <property type="evidence" value="ECO:0007669"/>
    <property type="project" value="TreeGrafter"/>
</dbReference>
<keyword evidence="5" id="KW-0539">Nucleus</keyword>
<protein>
    <recommendedName>
        <fullName evidence="6">Macro domain-containing protein</fullName>
    </recommendedName>
</protein>
<evidence type="ECO:0000256" key="1">
    <source>
        <dbReference type="ARBA" id="ARBA00004123"/>
    </source>
</evidence>
<dbReference type="PANTHER" id="PTHR14453">
    <property type="entry name" value="PARP/ZINC FINGER CCCH TYPE DOMAIN CONTAINING PROTEIN"/>
    <property type="match status" value="1"/>
</dbReference>
<organism evidence="7 8">
    <name type="scientific">Knipowitschia caucasica</name>
    <name type="common">Caucasian dwarf goby</name>
    <name type="synonym">Pomatoschistus caucasicus</name>
    <dbReference type="NCBI Taxonomy" id="637954"/>
    <lineage>
        <taxon>Eukaryota</taxon>
        <taxon>Metazoa</taxon>
        <taxon>Chordata</taxon>
        <taxon>Craniata</taxon>
        <taxon>Vertebrata</taxon>
        <taxon>Euteleostomi</taxon>
        <taxon>Actinopterygii</taxon>
        <taxon>Neopterygii</taxon>
        <taxon>Teleostei</taxon>
        <taxon>Neoteleostei</taxon>
        <taxon>Acanthomorphata</taxon>
        <taxon>Gobiaria</taxon>
        <taxon>Gobiiformes</taxon>
        <taxon>Gobioidei</taxon>
        <taxon>Gobiidae</taxon>
        <taxon>Gobiinae</taxon>
        <taxon>Knipowitschia</taxon>
    </lineage>
</organism>
<dbReference type="GO" id="GO:0003950">
    <property type="term" value="F:NAD+ poly-ADP-ribosyltransferase activity"/>
    <property type="evidence" value="ECO:0007669"/>
    <property type="project" value="TreeGrafter"/>
</dbReference>
<sequence>MVPVLCVSQVDCVVCPMLGAQPSSLRVGRALQSVAGAALEIRFKQAGGAPRPADTVLVDGLPVLTNAVIFLHLVNYSSRQQERAKQVLRDSIDSALRRCEERGFSSVALPVLGPGAMLQFPLHTAALVLLQEIHTFEKRRAPKTPFLIRIVIHPDDKDASKAFQIAQQTVHLKGFTNYANPSHASFYCHVSSSVSEVSALMGNVKLQIVQGDIIHEKTDIIVNSTGFNKETAGISKAILTAAGPNVKAEFIHVSKTADHLCCTGAGLLGCRKIIHVQTDHTVQGISKNCKKSTETL</sequence>
<dbReference type="InterPro" id="IPR043472">
    <property type="entry name" value="Macro_dom-like"/>
</dbReference>
<dbReference type="GO" id="GO:0005737">
    <property type="term" value="C:cytoplasm"/>
    <property type="evidence" value="ECO:0007669"/>
    <property type="project" value="TreeGrafter"/>
</dbReference>
<keyword evidence="3" id="KW-0808">Transferase</keyword>
<dbReference type="GO" id="GO:0005634">
    <property type="term" value="C:nucleus"/>
    <property type="evidence" value="ECO:0007669"/>
    <property type="project" value="UniProtKB-SubCell"/>
</dbReference>
<keyword evidence="8" id="KW-1185">Reference proteome</keyword>
<dbReference type="Gene3D" id="3.40.220.10">
    <property type="entry name" value="Leucine Aminopeptidase, subunit E, domain 1"/>
    <property type="match status" value="2"/>
</dbReference>
<dbReference type="Proteomes" id="UP001497482">
    <property type="component" value="Chromosome 19"/>
</dbReference>
<reference evidence="7 8" key="1">
    <citation type="submission" date="2024-04" db="EMBL/GenBank/DDBJ databases">
        <authorList>
            <person name="Waldvogel A.-M."/>
            <person name="Schoenle A."/>
        </authorList>
    </citation>
    <scope>NUCLEOTIDE SEQUENCE [LARGE SCALE GENOMIC DNA]</scope>
</reference>
<accession>A0AAV2KQ78</accession>
<keyword evidence="4" id="KW-0520">NAD</keyword>
<evidence type="ECO:0000313" key="7">
    <source>
        <dbReference type="EMBL" id="CAL1591145.1"/>
    </source>
</evidence>